<comment type="caution">
    <text evidence="2">The sequence shown here is derived from an EMBL/GenBank/DDBJ whole genome shotgun (WGS) entry which is preliminary data.</text>
</comment>
<evidence type="ECO:0000313" key="2">
    <source>
        <dbReference type="EMBL" id="KAF5374206.1"/>
    </source>
</evidence>
<reference evidence="2 3" key="1">
    <citation type="journal article" date="2020" name="ISME J.">
        <title>Uncovering the hidden diversity of litter-decomposition mechanisms in mushroom-forming fungi.</title>
        <authorList>
            <person name="Floudas D."/>
            <person name="Bentzer J."/>
            <person name="Ahren D."/>
            <person name="Johansson T."/>
            <person name="Persson P."/>
            <person name="Tunlid A."/>
        </authorList>
    </citation>
    <scope>NUCLEOTIDE SEQUENCE [LARGE SCALE GENOMIC DNA]</scope>
    <source>
        <strain evidence="2 3">CBS 291.85</strain>
    </source>
</reference>
<gene>
    <name evidence="2" type="ORF">D9758_004641</name>
</gene>
<keyword evidence="1" id="KW-0732">Signal</keyword>
<evidence type="ECO:0000313" key="3">
    <source>
        <dbReference type="Proteomes" id="UP000559256"/>
    </source>
</evidence>
<proteinExistence type="predicted"/>
<feature type="chain" id="PRO_5034840508" evidence="1">
    <location>
        <begin position="32"/>
        <end position="181"/>
    </location>
</feature>
<dbReference type="OrthoDB" id="2564904at2759"/>
<dbReference type="Proteomes" id="UP000559256">
    <property type="component" value="Unassembled WGS sequence"/>
</dbReference>
<protein>
    <submittedName>
        <fullName evidence="2">Uncharacterized protein</fullName>
    </submittedName>
</protein>
<organism evidence="2 3">
    <name type="scientific">Tetrapyrgos nigripes</name>
    <dbReference type="NCBI Taxonomy" id="182062"/>
    <lineage>
        <taxon>Eukaryota</taxon>
        <taxon>Fungi</taxon>
        <taxon>Dikarya</taxon>
        <taxon>Basidiomycota</taxon>
        <taxon>Agaricomycotina</taxon>
        <taxon>Agaricomycetes</taxon>
        <taxon>Agaricomycetidae</taxon>
        <taxon>Agaricales</taxon>
        <taxon>Marasmiineae</taxon>
        <taxon>Marasmiaceae</taxon>
        <taxon>Tetrapyrgos</taxon>
    </lineage>
</organism>
<accession>A0A8H5GZJ1</accession>
<feature type="signal peptide" evidence="1">
    <location>
        <begin position="1"/>
        <end position="31"/>
    </location>
</feature>
<sequence length="181" mass="19608">MDSLSNLSASFRLWPLTTLACASTLLPYAVAQSFVSDPLVDKIVPYTAIPCRVDNHTGGRGPQTGYNLCNSTTEGQDSLCQTAFVNHLDDFCIFAPPSPNSTIGDSEGEVVAWCTKPGRGTRLIPEGTLKGVQLVQSPGYIQIVGFIDPEKINCQVGDDGGRAGWAWKSHRWPRLLKCIPK</sequence>
<dbReference type="EMBL" id="JAACJM010000002">
    <property type="protein sequence ID" value="KAF5374206.1"/>
    <property type="molecule type" value="Genomic_DNA"/>
</dbReference>
<evidence type="ECO:0000256" key="1">
    <source>
        <dbReference type="SAM" id="SignalP"/>
    </source>
</evidence>
<keyword evidence="3" id="KW-1185">Reference proteome</keyword>
<dbReference type="AlphaFoldDB" id="A0A8H5GZJ1"/>
<name>A0A8H5GZJ1_9AGAR</name>